<dbReference type="EMBL" id="CAFBNC010000014">
    <property type="protein sequence ID" value="CAB4927757.1"/>
    <property type="molecule type" value="Genomic_DNA"/>
</dbReference>
<proteinExistence type="predicted"/>
<name>A0A6J5YG89_9ZZZZ</name>
<dbReference type="EMBL" id="CAEMXZ010000009">
    <property type="protein sequence ID" value="CAB4322592.1"/>
    <property type="molecule type" value="Genomic_DNA"/>
</dbReference>
<dbReference type="AlphaFoldDB" id="A0A6J5YG89"/>
<accession>A0A6J5YG89</accession>
<organism evidence="2">
    <name type="scientific">freshwater metagenome</name>
    <dbReference type="NCBI Taxonomy" id="449393"/>
    <lineage>
        <taxon>unclassified sequences</taxon>
        <taxon>metagenomes</taxon>
        <taxon>ecological metagenomes</taxon>
    </lineage>
</organism>
<reference evidence="2" key="1">
    <citation type="submission" date="2020-05" db="EMBL/GenBank/DDBJ databases">
        <authorList>
            <person name="Chiriac C."/>
            <person name="Salcher M."/>
            <person name="Ghai R."/>
            <person name="Kavagutti S V."/>
        </authorList>
    </citation>
    <scope>NUCLEOTIDE SEQUENCE</scope>
</reference>
<feature type="region of interest" description="Disordered" evidence="1">
    <location>
        <begin position="74"/>
        <end position="98"/>
    </location>
</feature>
<protein>
    <submittedName>
        <fullName evidence="2">Unannotated protein</fullName>
    </submittedName>
</protein>
<evidence type="ECO:0000256" key="1">
    <source>
        <dbReference type="SAM" id="MobiDB-lite"/>
    </source>
</evidence>
<evidence type="ECO:0000313" key="2">
    <source>
        <dbReference type="EMBL" id="CAB4322592.1"/>
    </source>
</evidence>
<gene>
    <name evidence="2" type="ORF">UFOPK1392_00327</name>
    <name evidence="3" type="ORF">UFOPK3733_00482</name>
</gene>
<sequence length="98" mass="9995">MHRARGGFHHDGGFVAERLGYGMQLADMGDHPGGPAAARVAAEAALQARLDGTEGNAFAVSEVAAGARRAHRIDATGDATEHGLDDNASGTEVANGRC</sequence>
<feature type="compositionally biased region" description="Basic and acidic residues" evidence="1">
    <location>
        <begin position="74"/>
        <end position="85"/>
    </location>
</feature>
<evidence type="ECO:0000313" key="3">
    <source>
        <dbReference type="EMBL" id="CAB4927757.1"/>
    </source>
</evidence>